<sequence>MCRSTSGVDLEVLHVFGSIIKNLSSEDEEKHRKAMEASEKFIKVKQNVVTTRNKYDKTSFEQQQANEQEQFLKGIELDVKERAERRKKSETDAEVLKSKGNKAFKSGRCQEAIDCYTEAIKLVKYFPALYTNRAQAYIKLKNYDAAIDDCKWAIRIDEKCVKAYVHCGRALQKKACFSEAISLFKKGEEIDPKQKDVIAGRINDFNIYFLSVRELVSSAGNSNGRVTQ</sequence>
<dbReference type="Proteomes" id="UP001152795">
    <property type="component" value="Unassembled WGS sequence"/>
</dbReference>
<protein>
    <submittedName>
        <fullName evidence="1">Tetratricopeptide repeat 12</fullName>
    </submittedName>
</protein>
<dbReference type="GO" id="GO:0070286">
    <property type="term" value="P:axonemal dynein complex assembly"/>
    <property type="evidence" value="ECO:0007669"/>
    <property type="project" value="TreeGrafter"/>
</dbReference>
<dbReference type="SUPFAM" id="SSF48452">
    <property type="entry name" value="TPR-like"/>
    <property type="match status" value="1"/>
</dbReference>
<evidence type="ECO:0000313" key="1">
    <source>
        <dbReference type="EMBL" id="CAB3983082.1"/>
    </source>
</evidence>
<dbReference type="InterPro" id="IPR043195">
    <property type="entry name" value="TTC12"/>
</dbReference>
<dbReference type="InterPro" id="IPR019734">
    <property type="entry name" value="TPR_rpt"/>
</dbReference>
<dbReference type="SMART" id="SM00028">
    <property type="entry name" value="TPR"/>
    <property type="match status" value="3"/>
</dbReference>
<organism evidence="1 2">
    <name type="scientific">Paramuricea clavata</name>
    <name type="common">Red gorgonian</name>
    <name type="synonym">Violescent sea-whip</name>
    <dbReference type="NCBI Taxonomy" id="317549"/>
    <lineage>
        <taxon>Eukaryota</taxon>
        <taxon>Metazoa</taxon>
        <taxon>Cnidaria</taxon>
        <taxon>Anthozoa</taxon>
        <taxon>Octocorallia</taxon>
        <taxon>Malacalcyonacea</taxon>
        <taxon>Plexauridae</taxon>
        <taxon>Paramuricea</taxon>
    </lineage>
</organism>
<dbReference type="Gene3D" id="1.25.40.10">
    <property type="entry name" value="Tetratricopeptide repeat domain"/>
    <property type="match status" value="1"/>
</dbReference>
<dbReference type="Pfam" id="PF00515">
    <property type="entry name" value="TPR_1"/>
    <property type="match status" value="1"/>
</dbReference>
<accession>A0A7D9DES5</accession>
<keyword evidence="2" id="KW-1185">Reference proteome</keyword>
<dbReference type="PANTHER" id="PTHR46540">
    <property type="entry name" value="TETRATRICOPEPTIDE REPEAT PROTEIN 12"/>
    <property type="match status" value="1"/>
</dbReference>
<dbReference type="GO" id="GO:0007288">
    <property type="term" value="P:sperm axoneme assembly"/>
    <property type="evidence" value="ECO:0007669"/>
    <property type="project" value="TreeGrafter"/>
</dbReference>
<dbReference type="GO" id="GO:0005737">
    <property type="term" value="C:cytoplasm"/>
    <property type="evidence" value="ECO:0007669"/>
    <property type="project" value="TreeGrafter"/>
</dbReference>
<dbReference type="EMBL" id="CACRXK020000572">
    <property type="protein sequence ID" value="CAB3983082.1"/>
    <property type="molecule type" value="Genomic_DNA"/>
</dbReference>
<reference evidence="1" key="1">
    <citation type="submission" date="2020-04" db="EMBL/GenBank/DDBJ databases">
        <authorList>
            <person name="Alioto T."/>
            <person name="Alioto T."/>
            <person name="Gomez Garrido J."/>
        </authorList>
    </citation>
    <scope>NUCLEOTIDE SEQUENCE</scope>
    <source>
        <strain evidence="1">A484AB</strain>
    </source>
</reference>
<comment type="caution">
    <text evidence="1">The sequence shown here is derived from an EMBL/GenBank/DDBJ whole genome shotgun (WGS) entry which is preliminary data.</text>
</comment>
<dbReference type="AlphaFoldDB" id="A0A7D9DES5"/>
<dbReference type="PROSITE" id="PS50005">
    <property type="entry name" value="TPR"/>
    <property type="match status" value="2"/>
</dbReference>
<proteinExistence type="predicted"/>
<dbReference type="InterPro" id="IPR011990">
    <property type="entry name" value="TPR-like_helical_dom_sf"/>
</dbReference>
<gene>
    <name evidence="1" type="ORF">PACLA_8A084776</name>
</gene>
<name>A0A7D9DES5_PARCT</name>
<dbReference type="GO" id="GO:0005813">
    <property type="term" value="C:centrosome"/>
    <property type="evidence" value="ECO:0007669"/>
    <property type="project" value="TreeGrafter"/>
</dbReference>
<dbReference type="PANTHER" id="PTHR46540:SF1">
    <property type="entry name" value="TETRATRICOPEPTIDE REPEAT PROTEIN 12"/>
    <property type="match status" value="1"/>
</dbReference>
<evidence type="ECO:0000313" key="2">
    <source>
        <dbReference type="Proteomes" id="UP001152795"/>
    </source>
</evidence>
<dbReference type="OrthoDB" id="629492at2759"/>